<protein>
    <submittedName>
        <fullName evidence="5">AMP-dependent synthetase/ligase</fullName>
    </submittedName>
</protein>
<dbReference type="AlphaFoldDB" id="A0A1R3ILM9"/>
<dbReference type="SUPFAM" id="SSF56801">
    <property type="entry name" value="Acetyl-CoA synthetase-like"/>
    <property type="match status" value="1"/>
</dbReference>
<evidence type="ECO:0000313" key="5">
    <source>
        <dbReference type="EMBL" id="OMO83466.1"/>
    </source>
</evidence>
<dbReference type="InterPro" id="IPR045851">
    <property type="entry name" value="AMP-bd_C_sf"/>
</dbReference>
<dbReference type="Gene3D" id="3.30.300.30">
    <property type="match status" value="1"/>
</dbReference>
<dbReference type="GO" id="GO:0016874">
    <property type="term" value="F:ligase activity"/>
    <property type="evidence" value="ECO:0007669"/>
    <property type="project" value="UniProtKB-KW"/>
</dbReference>
<dbReference type="Pfam" id="PF13193">
    <property type="entry name" value="AMP-binding_C"/>
    <property type="match status" value="1"/>
</dbReference>
<feature type="domain" description="AMP-binding enzyme C-terminal" evidence="4">
    <location>
        <begin position="470"/>
        <end position="548"/>
    </location>
</feature>
<evidence type="ECO:0000313" key="6">
    <source>
        <dbReference type="Proteomes" id="UP000187203"/>
    </source>
</evidence>
<sequence>MEDLLHHCSATLSPVDLLERAAKLYADNISIIYGSLTLSWTQVHQRCLKLASALAHLGLSRGQTVAALAPNIPALYELHFAVPMAGALLSALNIRLDAATLAVILEKLEPQFMFVDFQYVHTVHKALEILVSQNNNSTKQPVLVLIPELADDQDQATPPTGDHDAATFKYNDLLGMGTTDFETVKPMDDGDPISVNFTSGSTGEPKGVIYSHRAAYLNSLASILRYDMRVSSSVFLWTVDMFRCNGWCCTWATAAIGGTNICLRDVSAKFIFDSILVHSVTHMCGAPAILNMIADHAPTCDQIRPLLLARKEKVHLIIAGVLSASQVVKVQALGFRVSHAYGMTEVLGPAIVRPWRSADQWINSCDEEMDKSIFKEKLDNLVIAEVDVKEPETMRSVAHDGKTIGEVMFKGNTMMSGYLKDPKATKEAFKDGWYRTRDLGLVHPNGVIQLKDRAKDIIVSAGGQIISTLEVEAVLLSHPKVLEVAVVGKHDDHLKQKPCAFVRLKEGSYGTASDCEQEIVQFCEEQLPHFMVPRSVVFGELPVNSTGKVQKFILRDKANASHASIIQSH</sequence>
<gene>
    <name evidence="5" type="ORF">COLO4_22528</name>
</gene>
<comment type="caution">
    <text evidence="5">The sequence shown here is derived from an EMBL/GenBank/DDBJ whole genome shotgun (WGS) entry which is preliminary data.</text>
</comment>
<name>A0A1R3ILM9_9ROSI</name>
<dbReference type="PANTHER" id="PTHR43859:SF11">
    <property type="entry name" value="4-COUMARATE--COA LIGASE"/>
    <property type="match status" value="1"/>
</dbReference>
<dbReference type="InterPro" id="IPR020845">
    <property type="entry name" value="AMP-binding_CS"/>
</dbReference>
<organism evidence="5 6">
    <name type="scientific">Corchorus olitorius</name>
    <dbReference type="NCBI Taxonomy" id="93759"/>
    <lineage>
        <taxon>Eukaryota</taxon>
        <taxon>Viridiplantae</taxon>
        <taxon>Streptophyta</taxon>
        <taxon>Embryophyta</taxon>
        <taxon>Tracheophyta</taxon>
        <taxon>Spermatophyta</taxon>
        <taxon>Magnoliopsida</taxon>
        <taxon>eudicotyledons</taxon>
        <taxon>Gunneridae</taxon>
        <taxon>Pentapetalae</taxon>
        <taxon>rosids</taxon>
        <taxon>malvids</taxon>
        <taxon>Malvales</taxon>
        <taxon>Malvaceae</taxon>
        <taxon>Grewioideae</taxon>
        <taxon>Apeibeae</taxon>
        <taxon>Corchorus</taxon>
    </lineage>
</organism>
<dbReference type="STRING" id="93759.A0A1R3ILM9"/>
<proteinExistence type="inferred from homology"/>
<dbReference type="PROSITE" id="PS00455">
    <property type="entry name" value="AMP_BINDING"/>
    <property type="match status" value="1"/>
</dbReference>
<dbReference type="Pfam" id="PF00501">
    <property type="entry name" value="AMP-binding"/>
    <property type="match status" value="1"/>
</dbReference>
<evidence type="ECO:0000256" key="2">
    <source>
        <dbReference type="ARBA" id="ARBA00022598"/>
    </source>
</evidence>
<feature type="domain" description="AMP-dependent synthetase/ligase" evidence="3">
    <location>
        <begin position="18"/>
        <end position="419"/>
    </location>
</feature>
<dbReference type="Proteomes" id="UP000187203">
    <property type="component" value="Unassembled WGS sequence"/>
</dbReference>
<dbReference type="InterPro" id="IPR000873">
    <property type="entry name" value="AMP-dep_synth/lig_dom"/>
</dbReference>
<evidence type="ECO:0000259" key="4">
    <source>
        <dbReference type="Pfam" id="PF13193"/>
    </source>
</evidence>
<dbReference type="InterPro" id="IPR042099">
    <property type="entry name" value="ANL_N_sf"/>
</dbReference>
<keyword evidence="6" id="KW-1185">Reference proteome</keyword>
<evidence type="ECO:0000259" key="3">
    <source>
        <dbReference type="Pfam" id="PF00501"/>
    </source>
</evidence>
<dbReference type="EMBL" id="AWUE01017978">
    <property type="protein sequence ID" value="OMO83466.1"/>
    <property type="molecule type" value="Genomic_DNA"/>
</dbReference>
<accession>A0A1R3ILM9</accession>
<evidence type="ECO:0000256" key="1">
    <source>
        <dbReference type="ARBA" id="ARBA00006432"/>
    </source>
</evidence>
<dbReference type="OrthoDB" id="10253115at2759"/>
<dbReference type="Gene3D" id="3.40.50.12780">
    <property type="entry name" value="N-terminal domain of ligase-like"/>
    <property type="match status" value="1"/>
</dbReference>
<dbReference type="InterPro" id="IPR025110">
    <property type="entry name" value="AMP-bd_C"/>
</dbReference>
<comment type="similarity">
    <text evidence="1">Belongs to the ATP-dependent AMP-binding enzyme family.</text>
</comment>
<reference evidence="6" key="1">
    <citation type="submission" date="2013-09" db="EMBL/GenBank/DDBJ databases">
        <title>Corchorus olitorius genome sequencing.</title>
        <authorList>
            <person name="Alam M."/>
            <person name="Haque M.S."/>
            <person name="Islam M.S."/>
            <person name="Emdad E.M."/>
            <person name="Islam M.M."/>
            <person name="Ahmed B."/>
            <person name="Halim A."/>
            <person name="Hossen Q.M.M."/>
            <person name="Hossain M.Z."/>
            <person name="Ahmed R."/>
            <person name="Khan M.M."/>
            <person name="Islam R."/>
            <person name="Rashid M.M."/>
            <person name="Khan S.A."/>
            <person name="Rahman M.S."/>
            <person name="Alam M."/>
            <person name="Yahiya A.S."/>
            <person name="Khan M.S."/>
            <person name="Azam M.S."/>
            <person name="Haque T."/>
            <person name="Lashkar M.Z.H."/>
            <person name="Akhand A.I."/>
            <person name="Morshed G."/>
            <person name="Roy S."/>
            <person name="Uddin K.S."/>
            <person name="Rabeya T."/>
            <person name="Hossain A.S."/>
            <person name="Chowdhury A."/>
            <person name="Snigdha A.R."/>
            <person name="Mortoza M.S."/>
            <person name="Matin S.A."/>
            <person name="Hoque S.M.E."/>
            <person name="Islam M.K."/>
            <person name="Roy D.K."/>
            <person name="Haider R."/>
            <person name="Moosa M.M."/>
            <person name="Elias S.M."/>
            <person name="Hasan A.M."/>
            <person name="Jahan S."/>
            <person name="Shafiuddin M."/>
            <person name="Mahmood N."/>
            <person name="Shommy N.S."/>
        </authorList>
    </citation>
    <scope>NUCLEOTIDE SEQUENCE [LARGE SCALE GENOMIC DNA]</scope>
    <source>
        <strain evidence="6">cv. O-4</strain>
    </source>
</reference>
<dbReference type="PANTHER" id="PTHR43859">
    <property type="entry name" value="ACYL-ACTIVATING ENZYME"/>
    <property type="match status" value="1"/>
</dbReference>
<keyword evidence="2" id="KW-0436">Ligase</keyword>